<sequence length="180" mass="19278">MHPPTFAGRVFAAAVALAAPLCAQADSFNAKPGAWETTTVIVTTGNPMPDAMLAKMPASMRARYEQSMAARSGKPSTGVSKVCLTAKDFDQNRWLKMEDEDDKEDNCAKKTDKVIFKSASKLTLERVCSASYVQTALMTVEAQGPERIVSSVDITNAGSRGKVHMDTASRWLGASCAGIQ</sequence>
<keyword evidence="1" id="KW-0732">Signal</keyword>
<evidence type="ECO:0000313" key="2">
    <source>
        <dbReference type="EMBL" id="MCJ0765650.1"/>
    </source>
</evidence>
<evidence type="ECO:0000313" key="3">
    <source>
        <dbReference type="Proteomes" id="UP001139447"/>
    </source>
</evidence>
<gene>
    <name evidence="2" type="ORF">MMF98_20750</name>
</gene>
<feature type="signal peptide" evidence="1">
    <location>
        <begin position="1"/>
        <end position="25"/>
    </location>
</feature>
<proteinExistence type="predicted"/>
<name>A0A9X2AQ62_9BURK</name>
<organism evidence="2 3">
    <name type="scientific">Variovorax terrae</name>
    <dbReference type="NCBI Taxonomy" id="2923278"/>
    <lineage>
        <taxon>Bacteria</taxon>
        <taxon>Pseudomonadati</taxon>
        <taxon>Pseudomonadota</taxon>
        <taxon>Betaproteobacteria</taxon>
        <taxon>Burkholderiales</taxon>
        <taxon>Comamonadaceae</taxon>
        <taxon>Variovorax</taxon>
    </lineage>
</organism>
<comment type="caution">
    <text evidence="2">The sequence shown here is derived from an EMBL/GenBank/DDBJ whole genome shotgun (WGS) entry which is preliminary data.</text>
</comment>
<protein>
    <submittedName>
        <fullName evidence="2">DUF3617 domain-containing protein</fullName>
    </submittedName>
</protein>
<evidence type="ECO:0000256" key="1">
    <source>
        <dbReference type="SAM" id="SignalP"/>
    </source>
</evidence>
<keyword evidence="3" id="KW-1185">Reference proteome</keyword>
<dbReference type="InterPro" id="IPR022061">
    <property type="entry name" value="DUF3617"/>
</dbReference>
<dbReference type="EMBL" id="JALGBI010000003">
    <property type="protein sequence ID" value="MCJ0765650.1"/>
    <property type="molecule type" value="Genomic_DNA"/>
</dbReference>
<dbReference type="Proteomes" id="UP001139447">
    <property type="component" value="Unassembled WGS sequence"/>
</dbReference>
<dbReference type="Pfam" id="PF12276">
    <property type="entry name" value="DUF3617"/>
    <property type="match status" value="1"/>
</dbReference>
<dbReference type="RefSeq" id="WP_243309250.1">
    <property type="nucleotide sequence ID" value="NZ_JALGBI010000003.1"/>
</dbReference>
<reference evidence="2" key="1">
    <citation type="submission" date="2022-03" db="EMBL/GenBank/DDBJ databases">
        <authorList>
            <person name="Woo C.Y."/>
        </authorList>
    </citation>
    <scope>NUCLEOTIDE SEQUENCE</scope>
    <source>
        <strain evidence="2">CYS-02</strain>
    </source>
</reference>
<accession>A0A9X2AQ62</accession>
<dbReference type="AlphaFoldDB" id="A0A9X2AQ62"/>
<feature type="chain" id="PRO_5040803763" evidence="1">
    <location>
        <begin position="26"/>
        <end position="180"/>
    </location>
</feature>